<gene>
    <name evidence="2" type="primary">106052389</name>
</gene>
<dbReference type="Proteomes" id="UP000076420">
    <property type="component" value="Unassembled WGS sequence"/>
</dbReference>
<dbReference type="KEGG" id="bgt:106052389"/>
<keyword evidence="1" id="KW-0472">Membrane</keyword>
<protein>
    <submittedName>
        <fullName evidence="2">Uncharacterized protein</fullName>
    </submittedName>
</protein>
<keyword evidence="1" id="KW-1133">Transmembrane helix</keyword>
<name>A0A2C9M0H1_BIOGL</name>
<feature type="transmembrane region" description="Helical" evidence="1">
    <location>
        <begin position="93"/>
        <end position="112"/>
    </location>
</feature>
<reference evidence="2" key="1">
    <citation type="submission" date="2020-05" db="UniProtKB">
        <authorList>
            <consortium name="EnsemblMetazoa"/>
        </authorList>
    </citation>
    <scope>IDENTIFICATION</scope>
    <source>
        <strain evidence="2">BB02</strain>
    </source>
</reference>
<dbReference type="VEuPathDB" id="VectorBase:BGLAX_045393"/>
<accession>A0A2C9M0H1</accession>
<evidence type="ECO:0000313" key="3">
    <source>
        <dbReference type="Proteomes" id="UP000076420"/>
    </source>
</evidence>
<organism evidence="2 3">
    <name type="scientific">Biomphalaria glabrata</name>
    <name type="common">Bloodfluke planorb</name>
    <name type="synonym">Freshwater snail</name>
    <dbReference type="NCBI Taxonomy" id="6526"/>
    <lineage>
        <taxon>Eukaryota</taxon>
        <taxon>Metazoa</taxon>
        <taxon>Spiralia</taxon>
        <taxon>Lophotrochozoa</taxon>
        <taxon>Mollusca</taxon>
        <taxon>Gastropoda</taxon>
        <taxon>Heterobranchia</taxon>
        <taxon>Euthyneura</taxon>
        <taxon>Panpulmonata</taxon>
        <taxon>Hygrophila</taxon>
        <taxon>Lymnaeoidea</taxon>
        <taxon>Planorbidae</taxon>
        <taxon>Biomphalaria</taxon>
    </lineage>
</organism>
<keyword evidence="1" id="KW-0812">Transmembrane</keyword>
<sequence>MPRSLTDLPYLSMLLVEVLTEGLFAVLITLWVVNKFDDIHYKDTHKTVTTNKTTLPDQNHKETCLDKTLDTQKAAACISFDQQVVQLKRKERIMFLLFANFQIIFLIFLFLATDWIL</sequence>
<feature type="transmembrane region" description="Helical" evidence="1">
    <location>
        <begin position="12"/>
        <end position="33"/>
    </location>
</feature>
<proteinExistence type="predicted"/>
<dbReference type="VEuPathDB" id="VectorBase:BGLB037091"/>
<dbReference type="AlphaFoldDB" id="A0A2C9M0H1"/>
<evidence type="ECO:0000313" key="2">
    <source>
        <dbReference type="EnsemblMetazoa" id="BGLB037091-PA"/>
    </source>
</evidence>
<evidence type="ECO:0000256" key="1">
    <source>
        <dbReference type="SAM" id="Phobius"/>
    </source>
</evidence>
<dbReference type="EnsemblMetazoa" id="BGLB037091-RA">
    <property type="protein sequence ID" value="BGLB037091-PA"/>
    <property type="gene ID" value="BGLB037091"/>
</dbReference>